<accession>A0ABM5J4Z8</accession>
<reference evidence="3" key="1">
    <citation type="journal article" date="2021" name="Elife">
        <title>Highly contiguous assemblies of 101 drosophilid genomes.</title>
        <authorList>
            <person name="Kim B.Y."/>
            <person name="Wang J.R."/>
            <person name="Miller D.E."/>
            <person name="Barmina O."/>
            <person name="Delaney E."/>
            <person name="Thompson A."/>
            <person name="Comeault A.A."/>
            <person name="Peede D."/>
            <person name="D'Agostino E.R."/>
            <person name="Pelaez J."/>
            <person name="Aguilar J.M."/>
            <person name="Haji D."/>
            <person name="Matsunaga T."/>
            <person name="Armstrong E.E."/>
            <person name="Zych M."/>
            <person name="Ogawa Y."/>
            <person name="Stamenkovic-Radak M."/>
            <person name="Jelic M."/>
            <person name="Veselinovic M.S."/>
            <person name="Tanaskovic M."/>
            <person name="Eric P."/>
            <person name="Gao J.J."/>
            <person name="Katoh T.K."/>
            <person name="Toda M.J."/>
            <person name="Watabe H."/>
            <person name="Watada M."/>
            <person name="Davis J.S."/>
            <person name="Moyle L.C."/>
            <person name="Manoli G."/>
            <person name="Bertolini E."/>
            <person name="Kostal V."/>
            <person name="Hawley R.S."/>
            <person name="Takahashi A."/>
            <person name="Jones C.D."/>
            <person name="Price D.K."/>
            <person name="Whiteman N."/>
            <person name="Kopp A."/>
            <person name="Matute D.R."/>
            <person name="Petrov D.A."/>
        </authorList>
    </citation>
    <scope>NUCLEOTIDE SEQUENCE [LARGE SCALE GENOMIC DNA]</scope>
</reference>
<sequence length="358" mass="40927">MPHFDLNGHPYRRRFLYQRNLDLGHHHAGDFAEEDEDPRLRGILRSTSCRRHRERLRSSRQSNILQGLSIAAAVIVVVILLLLLGIEMTTVQMDDPKQQEEGLWTGALRLLGLKQEEDQVAANSYLQTSAGFCSPQALDLRRIFRHLSRVVLNQEQALARMERALSGTGRFRSVALLGPPGVGKTLTANALRHCFPWPGNAHSYSWRTRVPDEARKFRLVRQFADGLSNCGVNLLIIDNLETCDHGLVPIYNRLILEREGDLNRNQTVLVVYVFNLESDLYWEQFELLQELPAETTIVNFRFFNHDDLLDCLASELKREQRILSKEQESLVLEEATKNVQVSGCKSLRLLILQNAVKP</sequence>
<dbReference type="Gene3D" id="3.40.50.300">
    <property type="entry name" value="P-loop containing nucleotide triphosphate hydrolases"/>
    <property type="match status" value="1"/>
</dbReference>
<name>A0ABM5J4Z8_DRORH</name>
<keyword evidence="1" id="KW-1133">Transmembrane helix</keyword>
<dbReference type="InterPro" id="IPR027417">
    <property type="entry name" value="P-loop_NTPase"/>
</dbReference>
<evidence type="ECO:0000313" key="3">
    <source>
        <dbReference type="Proteomes" id="UP001652680"/>
    </source>
</evidence>
<feature type="transmembrane region" description="Helical" evidence="1">
    <location>
        <begin position="64"/>
        <end position="86"/>
    </location>
</feature>
<keyword evidence="1" id="KW-0472">Membrane</keyword>
<evidence type="ECO:0000256" key="1">
    <source>
        <dbReference type="SAM" id="Phobius"/>
    </source>
</evidence>
<organism evidence="2 3">
    <name type="scientific">Drosophila rhopaloa</name>
    <name type="common">Fruit fly</name>
    <dbReference type="NCBI Taxonomy" id="1041015"/>
    <lineage>
        <taxon>Eukaryota</taxon>
        <taxon>Metazoa</taxon>
        <taxon>Ecdysozoa</taxon>
        <taxon>Arthropoda</taxon>
        <taxon>Hexapoda</taxon>
        <taxon>Insecta</taxon>
        <taxon>Pterygota</taxon>
        <taxon>Neoptera</taxon>
        <taxon>Endopterygota</taxon>
        <taxon>Diptera</taxon>
        <taxon>Brachycera</taxon>
        <taxon>Muscomorpha</taxon>
        <taxon>Ephydroidea</taxon>
        <taxon>Drosophilidae</taxon>
        <taxon>Drosophila</taxon>
        <taxon>Sophophora</taxon>
    </lineage>
</organism>
<dbReference type="Proteomes" id="UP001652680">
    <property type="component" value="Unassembled WGS sequence"/>
</dbReference>
<proteinExistence type="predicted"/>
<protein>
    <recommendedName>
        <fullName evidence="4">AAA+ ATPase domain-containing protein</fullName>
    </recommendedName>
</protein>
<evidence type="ECO:0008006" key="4">
    <source>
        <dbReference type="Google" id="ProtNLM"/>
    </source>
</evidence>
<dbReference type="EnsemblMetazoa" id="XM_044457947.1">
    <property type="protein sequence ID" value="XP_044313882.1"/>
    <property type="gene ID" value="LOC108037727"/>
</dbReference>
<dbReference type="RefSeq" id="XP_044313882.1">
    <property type="nucleotide sequence ID" value="XM_044457947.1"/>
</dbReference>
<dbReference type="GeneID" id="108037727"/>
<keyword evidence="3" id="KW-1185">Reference proteome</keyword>
<dbReference type="SUPFAM" id="SSF52540">
    <property type="entry name" value="P-loop containing nucleoside triphosphate hydrolases"/>
    <property type="match status" value="1"/>
</dbReference>
<keyword evidence="1" id="KW-0812">Transmembrane</keyword>
<evidence type="ECO:0000313" key="2">
    <source>
        <dbReference type="EnsemblMetazoa" id="XP_044313882.1"/>
    </source>
</evidence>
<reference evidence="2" key="2">
    <citation type="submission" date="2025-05" db="UniProtKB">
        <authorList>
            <consortium name="EnsemblMetazoa"/>
        </authorList>
    </citation>
    <scope>IDENTIFICATION</scope>
</reference>